<evidence type="ECO:0000313" key="3">
    <source>
        <dbReference type="Proteomes" id="UP000294616"/>
    </source>
</evidence>
<evidence type="ECO:0000256" key="1">
    <source>
        <dbReference type="SAM" id="MobiDB-lite"/>
    </source>
</evidence>
<feature type="compositionally biased region" description="Polar residues" evidence="1">
    <location>
        <begin position="16"/>
        <end position="25"/>
    </location>
</feature>
<dbReference type="Proteomes" id="UP000294616">
    <property type="component" value="Unassembled WGS sequence"/>
</dbReference>
<evidence type="ECO:0000313" key="2">
    <source>
        <dbReference type="EMBL" id="TCK83587.1"/>
    </source>
</evidence>
<dbReference type="EMBL" id="SMGO01000002">
    <property type="protein sequence ID" value="TCK83587.1"/>
    <property type="molecule type" value="Genomic_DNA"/>
</dbReference>
<sequence>MAQKKHEWDGKEENEGQNALRNSANKTDEGQYKPSRHSNKKDAEKNREDLGDRGEDEGKNDANEE</sequence>
<protein>
    <submittedName>
        <fullName evidence="2">Uncharacterized protein</fullName>
    </submittedName>
</protein>
<dbReference type="RefSeq" id="WP_132224690.1">
    <property type="nucleotide sequence ID" value="NZ_SMGO01000002.1"/>
</dbReference>
<feature type="compositionally biased region" description="Basic and acidic residues" evidence="1">
    <location>
        <begin position="1"/>
        <end position="14"/>
    </location>
</feature>
<name>A0A4R1LXK1_9SPHI</name>
<keyword evidence="3" id="KW-1185">Reference proteome</keyword>
<reference evidence="2 3" key="1">
    <citation type="submission" date="2019-03" db="EMBL/GenBank/DDBJ databases">
        <title>Genomic Encyclopedia of Archaeal and Bacterial Type Strains, Phase II (KMG-II): from individual species to whole genera.</title>
        <authorList>
            <person name="Goeker M."/>
        </authorList>
    </citation>
    <scope>NUCLEOTIDE SEQUENCE [LARGE SCALE GENOMIC DNA]</scope>
    <source>
        <strain evidence="2 3">DSM 22554</strain>
    </source>
</reference>
<gene>
    <name evidence="2" type="ORF">C8N28_2189</name>
</gene>
<feature type="region of interest" description="Disordered" evidence="1">
    <location>
        <begin position="1"/>
        <end position="65"/>
    </location>
</feature>
<accession>A0A4R1LXK1</accession>
<comment type="caution">
    <text evidence="2">The sequence shown here is derived from an EMBL/GenBank/DDBJ whole genome shotgun (WGS) entry which is preliminary data.</text>
</comment>
<feature type="compositionally biased region" description="Basic and acidic residues" evidence="1">
    <location>
        <begin position="40"/>
        <end position="65"/>
    </location>
</feature>
<proteinExistence type="predicted"/>
<organism evidence="2 3">
    <name type="scientific">Albibacterium bauzanense</name>
    <dbReference type="NCBI Taxonomy" id="653929"/>
    <lineage>
        <taxon>Bacteria</taxon>
        <taxon>Pseudomonadati</taxon>
        <taxon>Bacteroidota</taxon>
        <taxon>Sphingobacteriia</taxon>
        <taxon>Sphingobacteriales</taxon>
        <taxon>Sphingobacteriaceae</taxon>
        <taxon>Albibacterium</taxon>
    </lineage>
</organism>
<dbReference type="AlphaFoldDB" id="A0A4R1LXK1"/>